<dbReference type="RefSeq" id="WP_184015585.1">
    <property type="nucleotide sequence ID" value="NZ_JACHFD010000002.1"/>
</dbReference>
<accession>A0A840UZV0</accession>
<proteinExistence type="predicted"/>
<evidence type="ECO:0000256" key="2">
    <source>
        <dbReference type="SAM" id="MobiDB-lite"/>
    </source>
</evidence>
<dbReference type="EMBL" id="JACHFD010000002">
    <property type="protein sequence ID" value="MBB5350356.1"/>
    <property type="molecule type" value="Genomic_DNA"/>
</dbReference>
<gene>
    <name evidence="3" type="ORF">HNR46_000580</name>
</gene>
<sequence length="624" mass="69028">MKPLCLLAATSSLAFSQVYVPPPADHSQADRTPQDTVVRRDSKPTSAPPLAGNELPFLDPSSELVSWNGHSWSATDNRLVSARFERYLNEPADDSEQAVEYRKTIAEILACISPHHEGGPDFSGGVALLPRASSYPGDAKLCDSLSQAIYAAVLAKKDVRATKALMEAMEQEKQRMIHNADVMAAKTRVNQTRETKGGNNETVTERVPKNGTGTDSLEYKDTVKRAAEIDALSKANRAKGELQIIQAKAQYQALMVQFFGQRRFEHVLMAARFYHQVFKDGDNELRIDKNSDLSKMLLETFGTSPTVAALDSLASEAIRDVDKGVEAFEFLSERGELESASKRLSEAYMVGEFMPTIQTLPREKKRKILEYVRESYKLIAAIDAKDYATAESLIDGLKETASDFDATKPTAAIATFTRVSNMHIDAAKHAAAQGDTDKAASEIQSAMEVWPQNPKLAEFDQLVSQSSGLTQIRNDFDRLISESNFREIHRRQYEIAPAIHGDATRESAFKQIIGNIFRIDGALAKASEFEKMDQSYAAWEQLATLREEFPDDPKLGRKLEQLAPNVADFTKALDQAQTFENRSDSQVGSALSWYLKARSIYPASSLAQSGIDRLTEQILPGATP</sequence>
<protein>
    <submittedName>
        <fullName evidence="3">Uncharacterized protein</fullName>
    </submittedName>
</protein>
<feature type="coiled-coil region" evidence="1">
    <location>
        <begin position="159"/>
        <end position="186"/>
    </location>
</feature>
<reference evidence="3 4" key="1">
    <citation type="submission" date="2020-08" db="EMBL/GenBank/DDBJ databases">
        <title>Genomic Encyclopedia of Type Strains, Phase IV (KMG-IV): sequencing the most valuable type-strain genomes for metagenomic binning, comparative biology and taxonomic classification.</title>
        <authorList>
            <person name="Goeker M."/>
        </authorList>
    </citation>
    <scope>NUCLEOTIDE SEQUENCE [LARGE SCALE GENOMIC DNA]</scope>
    <source>
        <strain evidence="3 4">YC6886</strain>
    </source>
</reference>
<dbReference type="AlphaFoldDB" id="A0A840UZV0"/>
<feature type="compositionally biased region" description="Basic and acidic residues" evidence="2">
    <location>
        <begin position="27"/>
        <end position="43"/>
    </location>
</feature>
<keyword evidence="1" id="KW-0175">Coiled coil</keyword>
<evidence type="ECO:0000256" key="1">
    <source>
        <dbReference type="SAM" id="Coils"/>
    </source>
</evidence>
<comment type="caution">
    <text evidence="3">The sequence shown here is derived from an EMBL/GenBank/DDBJ whole genome shotgun (WGS) entry which is preliminary data.</text>
</comment>
<organism evidence="3 4">
    <name type="scientific">Haloferula luteola</name>
    <dbReference type="NCBI Taxonomy" id="595692"/>
    <lineage>
        <taxon>Bacteria</taxon>
        <taxon>Pseudomonadati</taxon>
        <taxon>Verrucomicrobiota</taxon>
        <taxon>Verrucomicrobiia</taxon>
        <taxon>Verrucomicrobiales</taxon>
        <taxon>Verrucomicrobiaceae</taxon>
        <taxon>Haloferula</taxon>
    </lineage>
</organism>
<dbReference type="Proteomes" id="UP000557717">
    <property type="component" value="Unassembled WGS sequence"/>
</dbReference>
<evidence type="ECO:0000313" key="4">
    <source>
        <dbReference type="Proteomes" id="UP000557717"/>
    </source>
</evidence>
<feature type="region of interest" description="Disordered" evidence="2">
    <location>
        <begin position="23"/>
        <end position="54"/>
    </location>
</feature>
<feature type="region of interest" description="Disordered" evidence="2">
    <location>
        <begin position="189"/>
        <end position="216"/>
    </location>
</feature>
<name>A0A840UZV0_9BACT</name>
<keyword evidence="4" id="KW-1185">Reference proteome</keyword>
<evidence type="ECO:0000313" key="3">
    <source>
        <dbReference type="EMBL" id="MBB5350356.1"/>
    </source>
</evidence>